<feature type="transmembrane region" description="Helical" evidence="7">
    <location>
        <begin position="334"/>
        <end position="356"/>
    </location>
</feature>
<dbReference type="GO" id="GO:0005886">
    <property type="term" value="C:plasma membrane"/>
    <property type="evidence" value="ECO:0007669"/>
    <property type="project" value="UniProtKB-SubCell"/>
</dbReference>
<evidence type="ECO:0000313" key="12">
    <source>
        <dbReference type="Proteomes" id="UP000247838"/>
    </source>
</evidence>
<evidence type="ECO:0000256" key="7">
    <source>
        <dbReference type="SAM" id="Phobius"/>
    </source>
</evidence>
<evidence type="ECO:0000313" key="9">
    <source>
        <dbReference type="EMBL" id="AJA44276.1"/>
    </source>
</evidence>
<keyword evidence="4 7" id="KW-0812">Transmembrane</keyword>
<evidence type="ECO:0000259" key="8">
    <source>
        <dbReference type="PROSITE" id="PS50850"/>
    </source>
</evidence>
<feature type="transmembrane region" description="Helical" evidence="7">
    <location>
        <begin position="7"/>
        <end position="31"/>
    </location>
</feature>
<feature type="transmembrane region" description="Helical" evidence="7">
    <location>
        <begin position="207"/>
        <end position="231"/>
    </location>
</feature>
<keyword evidence="2" id="KW-0813">Transport</keyword>
<feature type="transmembrane region" description="Helical" evidence="7">
    <location>
        <begin position="294"/>
        <end position="313"/>
    </location>
</feature>
<dbReference type="Proteomes" id="UP000030901">
    <property type="component" value="Chromosome"/>
</dbReference>
<proteinExistence type="predicted"/>
<reference evidence="10 12" key="2">
    <citation type="submission" date="2018-05" db="EMBL/GenBank/DDBJ databases">
        <title>Reference genomes for bee gut microbiota database.</title>
        <authorList>
            <person name="Ellegaard K.M."/>
        </authorList>
    </citation>
    <scope>NUCLEOTIDE SEQUENCE [LARGE SCALE GENOMIC DNA]</scope>
    <source>
        <strain evidence="10 12">ESL0167</strain>
    </source>
</reference>
<evidence type="ECO:0000256" key="4">
    <source>
        <dbReference type="ARBA" id="ARBA00022692"/>
    </source>
</evidence>
<accession>A0A0A7S4Q6</accession>
<dbReference type="SUPFAM" id="SSF103473">
    <property type="entry name" value="MFS general substrate transporter"/>
    <property type="match status" value="1"/>
</dbReference>
<evidence type="ECO:0000256" key="3">
    <source>
        <dbReference type="ARBA" id="ARBA00022475"/>
    </source>
</evidence>
<sequence>MFKLPRLLIMMFLQYFVQGAWNMVIGAVLSAYDLKDIVGTTYSVLGIATIISPLFIGMVADRFFSSQKVMGTLHLLNAGVLFLLPLYIHNHNEIAFLIVVFIVGLLFYPTTALANSVSFRHIDGVKWFPIVRVFGTIGFMTVGFLMGDKVLSIAQTTDTFVLAAFASIIYGIYCFTLPNTPPATKNKKISMREILCLDALSLFKDKYFSIFMFSTFVLMISKTAYSAYIPVYFPVLKIDPASMMQIATATEVIFMIFLAFILRKLGFKKVILLGAISWIIRSLLLSQAAISESYMFFIVGALLLQGLCWDFFFTAGDIYIDKKANPEIKAQAQGLRFIVSNGIGLFMAASVCGFINNKIVTEKTMPEAAAQWQEFWIYPAVVAAIVAIGFWIFFNDKDVLITKENNNNRK</sequence>
<dbReference type="Gene3D" id="1.20.1250.20">
    <property type="entry name" value="MFS general substrate transporter like domains"/>
    <property type="match status" value="2"/>
</dbReference>
<dbReference type="EMBL" id="CP009056">
    <property type="protein sequence ID" value="AJA44276.1"/>
    <property type="molecule type" value="Genomic_DNA"/>
</dbReference>
<keyword evidence="11" id="KW-1185">Reference proteome</keyword>
<dbReference type="HOGENOM" id="CLU_013133_1_2_6"/>
<feature type="domain" description="Major facilitator superfamily (MFS) profile" evidence="8">
    <location>
        <begin position="159"/>
        <end position="410"/>
    </location>
</feature>
<dbReference type="InterPro" id="IPR020846">
    <property type="entry name" value="MFS_dom"/>
</dbReference>
<feature type="transmembrane region" description="Helical" evidence="7">
    <location>
        <begin position="127"/>
        <end position="147"/>
    </location>
</feature>
<evidence type="ECO:0000256" key="5">
    <source>
        <dbReference type="ARBA" id="ARBA00022989"/>
    </source>
</evidence>
<protein>
    <submittedName>
        <fullName evidence="10">MFS transporter</fullName>
    </submittedName>
    <submittedName>
        <fullName evidence="9">Nucleoside H+ symporter</fullName>
    </submittedName>
</protein>
<dbReference type="InterPro" id="IPR036259">
    <property type="entry name" value="MFS_trans_sf"/>
</dbReference>
<feature type="transmembrane region" description="Helical" evidence="7">
    <location>
        <begin position="270"/>
        <end position="288"/>
    </location>
</feature>
<keyword evidence="6 7" id="KW-0472">Membrane</keyword>
<feature type="transmembrane region" description="Helical" evidence="7">
    <location>
        <begin position="69"/>
        <end position="88"/>
    </location>
</feature>
<dbReference type="AlphaFoldDB" id="A0A0A7S4Q6"/>
<dbReference type="KEGG" id="fpp:FPB0191_00444"/>
<feature type="transmembrane region" description="Helical" evidence="7">
    <location>
        <begin position="37"/>
        <end position="57"/>
    </location>
</feature>
<name>A0A0A7S4Q6_FRIPE</name>
<feature type="transmembrane region" description="Helical" evidence="7">
    <location>
        <begin position="159"/>
        <end position="178"/>
    </location>
</feature>
<keyword evidence="5 7" id="KW-1133">Transmembrane helix</keyword>
<dbReference type="EMBL" id="QGLM01000005">
    <property type="protein sequence ID" value="PXY96605.1"/>
    <property type="molecule type" value="Genomic_DNA"/>
</dbReference>
<dbReference type="InterPro" id="IPR004740">
    <property type="entry name" value="Nuc_H_symport"/>
</dbReference>
<organism evidence="9 11">
    <name type="scientific">Frischella perrara</name>
    <dbReference type="NCBI Taxonomy" id="1267021"/>
    <lineage>
        <taxon>Bacteria</taxon>
        <taxon>Pseudomonadati</taxon>
        <taxon>Pseudomonadota</taxon>
        <taxon>Gammaproteobacteria</taxon>
        <taxon>Orbales</taxon>
        <taxon>Orbaceae</taxon>
        <taxon>Frischella</taxon>
    </lineage>
</organism>
<dbReference type="PANTHER" id="PTHR23522:SF4">
    <property type="entry name" value="NUCLEOSIDE PERMEASE NUPG-RELATED"/>
    <property type="match status" value="1"/>
</dbReference>
<dbReference type="Proteomes" id="UP000247838">
    <property type="component" value="Unassembled WGS sequence"/>
</dbReference>
<dbReference type="OrthoDB" id="9783013at2"/>
<dbReference type="STRING" id="1267021.FPB0191_00444"/>
<reference evidence="9 11" key="1">
    <citation type="journal article" date="2014" name="Appl. Environ. Microbiol.">
        <title>Gut symbionts from distinct hosts exhibit genotoxic activity via divergent colibactin biosynthetic pathways.</title>
        <authorList>
            <person name="Engel P."/>
            <person name="Vizcaino M.I."/>
            <person name="Crawford J.M."/>
        </authorList>
    </citation>
    <scope>NUCLEOTIDE SEQUENCE [LARGE SCALE GENOMIC DNA]</scope>
    <source>
        <strain evidence="9 11">PEB0191</strain>
    </source>
</reference>
<dbReference type="RefSeq" id="WP_039103674.1">
    <property type="nucleotide sequence ID" value="NZ_CALYQC010000004.1"/>
</dbReference>
<dbReference type="Pfam" id="PF03825">
    <property type="entry name" value="Nuc_H_symport"/>
    <property type="match status" value="1"/>
</dbReference>
<evidence type="ECO:0000256" key="1">
    <source>
        <dbReference type="ARBA" id="ARBA00004651"/>
    </source>
</evidence>
<evidence type="ECO:0000313" key="11">
    <source>
        <dbReference type="Proteomes" id="UP000030901"/>
    </source>
</evidence>
<dbReference type="PROSITE" id="PS50850">
    <property type="entry name" value="MFS"/>
    <property type="match status" value="1"/>
</dbReference>
<keyword evidence="3" id="KW-1003">Cell membrane</keyword>
<dbReference type="GO" id="GO:0015213">
    <property type="term" value="F:uridine transmembrane transporter activity"/>
    <property type="evidence" value="ECO:0007669"/>
    <property type="project" value="TreeGrafter"/>
</dbReference>
<dbReference type="GO" id="GO:0015212">
    <property type="term" value="F:cytidine transmembrane transporter activity"/>
    <property type="evidence" value="ECO:0007669"/>
    <property type="project" value="TreeGrafter"/>
</dbReference>
<evidence type="ECO:0000256" key="2">
    <source>
        <dbReference type="ARBA" id="ARBA00022448"/>
    </source>
</evidence>
<gene>
    <name evidence="10" type="ORF">DKK76_02115</name>
    <name evidence="9" type="ORF">FPB0191_00444</name>
</gene>
<comment type="subcellular location">
    <subcellularLocation>
        <location evidence="1">Cell membrane</location>
        <topology evidence="1">Multi-pass membrane protein</topology>
    </subcellularLocation>
</comment>
<feature type="transmembrane region" description="Helical" evidence="7">
    <location>
        <begin position="243"/>
        <end position="263"/>
    </location>
</feature>
<evidence type="ECO:0000313" key="10">
    <source>
        <dbReference type="EMBL" id="PXY96605.1"/>
    </source>
</evidence>
<feature type="transmembrane region" description="Helical" evidence="7">
    <location>
        <begin position="376"/>
        <end position="394"/>
    </location>
</feature>
<dbReference type="PANTHER" id="PTHR23522">
    <property type="entry name" value="BLL5896 PROTEIN"/>
    <property type="match status" value="1"/>
</dbReference>
<evidence type="ECO:0000256" key="6">
    <source>
        <dbReference type="ARBA" id="ARBA00023136"/>
    </source>
</evidence>
<feature type="transmembrane region" description="Helical" evidence="7">
    <location>
        <begin position="94"/>
        <end position="115"/>
    </location>
</feature>